<evidence type="ECO:0000256" key="1">
    <source>
        <dbReference type="SAM" id="Phobius"/>
    </source>
</evidence>
<keyword evidence="1" id="KW-0472">Membrane</keyword>
<organism evidence="2 3">
    <name type="scientific">Alkalicella caledoniensis</name>
    <dbReference type="NCBI Taxonomy" id="2731377"/>
    <lineage>
        <taxon>Bacteria</taxon>
        <taxon>Bacillati</taxon>
        <taxon>Bacillota</taxon>
        <taxon>Clostridia</taxon>
        <taxon>Eubacteriales</taxon>
        <taxon>Proteinivoracaceae</taxon>
        <taxon>Alkalicella</taxon>
    </lineage>
</organism>
<keyword evidence="1" id="KW-0812">Transmembrane</keyword>
<keyword evidence="1" id="KW-1133">Transmembrane helix</keyword>
<protein>
    <submittedName>
        <fullName evidence="2">Stage III sporulation protein AG</fullName>
    </submittedName>
</protein>
<feature type="transmembrane region" description="Helical" evidence="1">
    <location>
        <begin position="21"/>
        <end position="39"/>
    </location>
</feature>
<dbReference type="RefSeq" id="WP_213166544.1">
    <property type="nucleotide sequence ID" value="NZ_CP058559.1"/>
</dbReference>
<name>A0A7G9WBT8_ALKCA</name>
<evidence type="ECO:0000313" key="2">
    <source>
        <dbReference type="EMBL" id="QNO16150.1"/>
    </source>
</evidence>
<accession>A0A7G9WBT8</accession>
<proteinExistence type="predicted"/>
<evidence type="ECO:0000313" key="3">
    <source>
        <dbReference type="Proteomes" id="UP000516160"/>
    </source>
</evidence>
<sequence length="189" mass="20748">MDNNFFGKLTKQLKGNKKNKTLLILIVIGISLLIINKMISPGGSGKSPATTSPKVETLESFENDIQRELETMLNRMKGVGKVHVMVTLDSGPETIYSENVTESQKDMNEQDNQGGVRTTVEYNRTGQLVIVRKGGGEEPVIIKEVMPKVRGVLVVAEKASNPKVRQEIQKAIQGILDVPAYKISVVEGE</sequence>
<keyword evidence="3" id="KW-1185">Reference proteome</keyword>
<reference evidence="2 3" key="1">
    <citation type="submission" date="2020-07" db="EMBL/GenBank/DDBJ databases">
        <title>Alkalicella. sp. LB2 genome.</title>
        <authorList>
            <person name="Postec A."/>
            <person name="Quemeneur M."/>
        </authorList>
    </citation>
    <scope>NUCLEOTIDE SEQUENCE [LARGE SCALE GENOMIC DNA]</scope>
    <source>
        <strain evidence="2 3">LB2</strain>
    </source>
</reference>
<dbReference type="AlphaFoldDB" id="A0A7G9WBT8"/>
<dbReference type="KEGG" id="acae:HYG86_15910"/>
<gene>
    <name evidence="2" type="ORF">HYG86_15910</name>
</gene>
<dbReference type="Proteomes" id="UP000516160">
    <property type="component" value="Chromosome"/>
</dbReference>
<dbReference type="EMBL" id="CP058559">
    <property type="protein sequence ID" value="QNO16150.1"/>
    <property type="molecule type" value="Genomic_DNA"/>
</dbReference>